<dbReference type="SUPFAM" id="SSF50475">
    <property type="entry name" value="FMN-binding split barrel"/>
    <property type="match status" value="1"/>
</dbReference>
<dbReference type="EMBL" id="RIZI01000128">
    <property type="protein sequence ID" value="RNF67961.1"/>
    <property type="molecule type" value="Genomic_DNA"/>
</dbReference>
<sequence length="234" mass="25422">MKDAAQRARHLLRSHYQGALATLDAEGMPFASALHYACDHQGSPWFLLSHLAEHTRRLLADPRASLLVWQPGQDLLAAARMTLLGRVVAAEPDDALRARLLRLLPSATRYLALPGFHFYTLQVERVRLIAGFGEMGWVDGDAHAFPVQGDLSVAEAGVVAHMNADHREAVAAYCRRLGGLPGEEAAAEMLACDPEGMDLDCAGQRLRVDFPAPVQDVQTLREALVAMAREKGGA</sequence>
<accession>A0A3M8RI00</accession>
<dbReference type="GO" id="GO:0005737">
    <property type="term" value="C:cytoplasm"/>
    <property type="evidence" value="ECO:0007669"/>
    <property type="project" value="UniProtKB-ARBA"/>
</dbReference>
<feature type="domain" description="DUF2470" evidence="1">
    <location>
        <begin position="156"/>
        <end position="227"/>
    </location>
</feature>
<dbReference type="Pfam" id="PF13883">
    <property type="entry name" value="CREG_beta-barrel"/>
    <property type="match status" value="1"/>
</dbReference>
<name>A0A3M8RI00_9PROT</name>
<dbReference type="Pfam" id="PF10615">
    <property type="entry name" value="DUF2470"/>
    <property type="match status" value="1"/>
</dbReference>
<dbReference type="Gene3D" id="3.20.180.10">
    <property type="entry name" value="PNP-oxidase-like"/>
    <property type="match status" value="1"/>
</dbReference>
<dbReference type="InterPro" id="IPR037119">
    <property type="entry name" value="Haem_oxidase_HugZ-like_sf"/>
</dbReference>
<dbReference type="PANTHER" id="PTHR13343:SF17">
    <property type="entry name" value="CELLULAR REPRESSOR OF E1A-STIMULATED GENES, ISOFORM A"/>
    <property type="match status" value="1"/>
</dbReference>
<dbReference type="InterPro" id="IPR019595">
    <property type="entry name" value="DUF2470"/>
</dbReference>
<dbReference type="Gene3D" id="2.30.110.10">
    <property type="entry name" value="Electron Transport, Fmn-binding Protein, Chain A"/>
    <property type="match status" value="1"/>
</dbReference>
<evidence type="ECO:0000259" key="2">
    <source>
        <dbReference type="Pfam" id="PF13883"/>
    </source>
</evidence>
<reference evidence="3" key="1">
    <citation type="submission" date="2018-10" db="EMBL/GenBank/DDBJ databases">
        <title>Acidithiobacillus sulfuriphilus sp. nov.: an extremely acidophilic sulfur-oxidizing chemolithotroph isolated from a neutral pH environment.</title>
        <authorList>
            <person name="Falagan C."/>
            <person name="Moya-Beltran A."/>
            <person name="Quatrini R."/>
            <person name="Johnson D.B."/>
        </authorList>
    </citation>
    <scope>NUCLEOTIDE SEQUENCE [LARGE SCALE GENOMIC DNA]</scope>
    <source>
        <strain evidence="3">CJ-2</strain>
    </source>
</reference>
<feature type="domain" description="CREG-like beta-barrel" evidence="2">
    <location>
        <begin position="2"/>
        <end position="141"/>
    </location>
</feature>
<organism evidence="3">
    <name type="scientific">Acidithiobacillus sulfuriphilus</name>
    <dbReference type="NCBI Taxonomy" id="1867749"/>
    <lineage>
        <taxon>Bacteria</taxon>
        <taxon>Pseudomonadati</taxon>
        <taxon>Pseudomonadota</taxon>
        <taxon>Acidithiobacillia</taxon>
        <taxon>Acidithiobacillales</taxon>
        <taxon>Acidithiobacillaceae</taxon>
        <taxon>Acidithiobacillus</taxon>
    </lineage>
</organism>
<dbReference type="InterPro" id="IPR055343">
    <property type="entry name" value="CREG_beta-barrel"/>
</dbReference>
<proteinExistence type="predicted"/>
<protein>
    <submittedName>
        <fullName evidence="3">DUF2470 domain-containing protein</fullName>
    </submittedName>
</protein>
<comment type="caution">
    <text evidence="3">The sequence shown here is derived from an EMBL/GenBank/DDBJ whole genome shotgun (WGS) entry which is preliminary data.</text>
</comment>
<dbReference type="PANTHER" id="PTHR13343">
    <property type="entry name" value="CREG1 PROTEIN"/>
    <property type="match status" value="1"/>
</dbReference>
<gene>
    <name evidence="3" type="ORF">EC580_03630</name>
</gene>
<dbReference type="RefSeq" id="WP_123102274.1">
    <property type="nucleotide sequence ID" value="NZ_CP127527.1"/>
</dbReference>
<dbReference type="OrthoDB" id="9776211at2"/>
<dbReference type="InterPro" id="IPR012349">
    <property type="entry name" value="Split_barrel_FMN-bd"/>
</dbReference>
<dbReference type="AlphaFoldDB" id="A0A3M8RI00"/>
<evidence type="ECO:0000313" key="3">
    <source>
        <dbReference type="EMBL" id="RNF67961.1"/>
    </source>
</evidence>
<evidence type="ECO:0000259" key="1">
    <source>
        <dbReference type="Pfam" id="PF10615"/>
    </source>
</evidence>